<name>A0A318ZMK2_9EURO</name>
<sequence length="149" mass="17183">MFGISDEVVCVVMAVIMQVNDRYVAPQLRQHFSRNRTECLLFLGFVSGLLTRHLQFGYLLYKIYELCDDTSADTSDRAWCAAHRHAPLPQTMLEALNDIVINGNPPYAAQIQWLLVQGYTKEAVFVWGVEAYTGLFFWFTAFESLYTRR</sequence>
<protein>
    <submittedName>
        <fullName evidence="2">Uncharacterized protein</fullName>
    </submittedName>
</protein>
<keyword evidence="1" id="KW-1133">Transmembrane helix</keyword>
<evidence type="ECO:0000313" key="3">
    <source>
        <dbReference type="Proteomes" id="UP000248349"/>
    </source>
</evidence>
<feature type="transmembrane region" description="Helical" evidence="1">
    <location>
        <begin position="39"/>
        <end position="61"/>
    </location>
</feature>
<organism evidence="2 3">
    <name type="scientific">Aspergillus saccharolyticus JOP 1030-1</name>
    <dbReference type="NCBI Taxonomy" id="1450539"/>
    <lineage>
        <taxon>Eukaryota</taxon>
        <taxon>Fungi</taxon>
        <taxon>Dikarya</taxon>
        <taxon>Ascomycota</taxon>
        <taxon>Pezizomycotina</taxon>
        <taxon>Eurotiomycetes</taxon>
        <taxon>Eurotiomycetidae</taxon>
        <taxon>Eurotiales</taxon>
        <taxon>Aspergillaceae</taxon>
        <taxon>Aspergillus</taxon>
        <taxon>Aspergillus subgen. Circumdati</taxon>
    </lineage>
</organism>
<dbReference type="EMBL" id="KZ821220">
    <property type="protein sequence ID" value="PYH48716.1"/>
    <property type="molecule type" value="Genomic_DNA"/>
</dbReference>
<proteinExistence type="predicted"/>
<keyword evidence="1" id="KW-0812">Transmembrane</keyword>
<reference evidence="2 3" key="1">
    <citation type="submission" date="2016-12" db="EMBL/GenBank/DDBJ databases">
        <title>The genomes of Aspergillus section Nigri reveals drivers in fungal speciation.</title>
        <authorList>
            <consortium name="DOE Joint Genome Institute"/>
            <person name="Vesth T.C."/>
            <person name="Nybo J."/>
            <person name="Theobald S."/>
            <person name="Brandl J."/>
            <person name="Frisvad J.C."/>
            <person name="Nielsen K.F."/>
            <person name="Lyhne E.K."/>
            <person name="Kogle M.E."/>
            <person name="Kuo A."/>
            <person name="Riley R."/>
            <person name="Clum A."/>
            <person name="Nolan M."/>
            <person name="Lipzen A."/>
            <person name="Salamov A."/>
            <person name="Henrissat B."/>
            <person name="Wiebenga A."/>
            <person name="De Vries R.P."/>
            <person name="Grigoriev I.V."/>
            <person name="Mortensen U.H."/>
            <person name="Andersen M.R."/>
            <person name="Baker S.E."/>
        </authorList>
    </citation>
    <scope>NUCLEOTIDE SEQUENCE [LARGE SCALE GENOMIC DNA]</scope>
    <source>
        <strain evidence="2 3">JOP 1030-1</strain>
    </source>
</reference>
<dbReference type="RefSeq" id="XP_025434698.1">
    <property type="nucleotide sequence ID" value="XM_025577124.1"/>
</dbReference>
<evidence type="ECO:0000256" key="1">
    <source>
        <dbReference type="SAM" id="Phobius"/>
    </source>
</evidence>
<accession>A0A318ZMK2</accession>
<dbReference type="AlphaFoldDB" id="A0A318ZMK2"/>
<dbReference type="GeneID" id="37078353"/>
<gene>
    <name evidence="2" type="ORF">BP01DRAFT_379124</name>
</gene>
<feature type="transmembrane region" description="Helical" evidence="1">
    <location>
        <begin position="124"/>
        <end position="146"/>
    </location>
</feature>
<keyword evidence="3" id="KW-1185">Reference proteome</keyword>
<dbReference type="Proteomes" id="UP000248349">
    <property type="component" value="Unassembled WGS sequence"/>
</dbReference>
<keyword evidence="1" id="KW-0472">Membrane</keyword>
<evidence type="ECO:0000313" key="2">
    <source>
        <dbReference type="EMBL" id="PYH48716.1"/>
    </source>
</evidence>